<evidence type="ECO:0000313" key="5">
    <source>
        <dbReference type="EMBL" id="NWX38895.1"/>
    </source>
</evidence>
<dbReference type="AlphaFoldDB" id="A0A7K6VXT7"/>
<dbReference type="PANTHER" id="PTHR12406:SF23">
    <property type="entry name" value="OMEGA-HYDROXYCERAMIDE TRANSACYLASE"/>
    <property type="match status" value="1"/>
</dbReference>
<dbReference type="InterPro" id="IPR033562">
    <property type="entry name" value="PLPL"/>
</dbReference>
<dbReference type="GO" id="GO:0004806">
    <property type="term" value="F:triacylglycerol lipase activity"/>
    <property type="evidence" value="ECO:0007669"/>
    <property type="project" value="TreeGrafter"/>
</dbReference>
<dbReference type="GO" id="GO:0019433">
    <property type="term" value="P:triglyceride catabolic process"/>
    <property type="evidence" value="ECO:0007669"/>
    <property type="project" value="TreeGrafter"/>
</dbReference>
<dbReference type="PROSITE" id="PS51635">
    <property type="entry name" value="PNPLA"/>
    <property type="match status" value="1"/>
</dbReference>
<accession>A0A7K6VXT7</accession>
<comment type="caution">
    <text evidence="2">Lacks conserved residue(s) required for the propagation of feature annotation.</text>
</comment>
<evidence type="ECO:0000256" key="3">
    <source>
        <dbReference type="SAM" id="SignalP"/>
    </source>
</evidence>
<feature type="active site" description="Proton acceptor" evidence="2">
    <location>
        <position position="165"/>
    </location>
</feature>
<comment type="caution">
    <text evidence="5">The sequence shown here is derived from an EMBL/GenBank/DDBJ whole genome shotgun (WGS) entry which is preliminary data.</text>
</comment>
<dbReference type="OrthoDB" id="197155at2759"/>
<reference evidence="5 6" key="1">
    <citation type="submission" date="2019-09" db="EMBL/GenBank/DDBJ databases">
        <title>Bird 10,000 Genomes (B10K) Project - Family phase.</title>
        <authorList>
            <person name="Zhang G."/>
        </authorList>
    </citation>
    <scope>NUCLEOTIDE SEQUENCE [LARGE SCALE GENOMIC DNA]</scope>
    <source>
        <strain evidence="5">OUT-0004</strain>
    </source>
</reference>
<dbReference type="SUPFAM" id="SSF52151">
    <property type="entry name" value="FabD/lysophospholipase-like"/>
    <property type="match status" value="1"/>
</dbReference>
<keyword evidence="2" id="KW-0442">Lipid degradation</keyword>
<dbReference type="InterPro" id="IPR016035">
    <property type="entry name" value="Acyl_Trfase/lysoPLipase"/>
</dbReference>
<dbReference type="Pfam" id="PF01734">
    <property type="entry name" value="Patatin"/>
    <property type="match status" value="1"/>
</dbReference>
<dbReference type="GO" id="GO:0016020">
    <property type="term" value="C:membrane"/>
    <property type="evidence" value="ECO:0007669"/>
    <property type="project" value="TreeGrafter"/>
</dbReference>
<organism evidence="5 6">
    <name type="scientific">Steatornis caripensis</name>
    <name type="common">Oilbird</name>
    <dbReference type="NCBI Taxonomy" id="48435"/>
    <lineage>
        <taxon>Eukaryota</taxon>
        <taxon>Metazoa</taxon>
        <taxon>Chordata</taxon>
        <taxon>Craniata</taxon>
        <taxon>Vertebrata</taxon>
        <taxon>Euteleostomi</taxon>
        <taxon>Archelosauria</taxon>
        <taxon>Archosauria</taxon>
        <taxon>Dinosauria</taxon>
        <taxon>Saurischia</taxon>
        <taxon>Theropoda</taxon>
        <taxon>Coelurosauria</taxon>
        <taxon>Aves</taxon>
        <taxon>Neognathae</taxon>
        <taxon>Neoaves</taxon>
        <taxon>Strisores</taxon>
        <taxon>Caprimulgiformes</taxon>
        <taxon>Steatornithidae</taxon>
        <taxon>Steatornis</taxon>
    </lineage>
</organism>
<dbReference type="InterPro" id="IPR002641">
    <property type="entry name" value="PNPLA_dom"/>
</dbReference>
<dbReference type="Gene3D" id="3.40.1090.10">
    <property type="entry name" value="Cytosolic phospholipase A2 catalytic domain"/>
    <property type="match status" value="1"/>
</dbReference>
<dbReference type="GO" id="GO:0005811">
    <property type="term" value="C:lipid droplet"/>
    <property type="evidence" value="ECO:0007669"/>
    <property type="project" value="TreeGrafter"/>
</dbReference>
<evidence type="ECO:0000259" key="4">
    <source>
        <dbReference type="PROSITE" id="PS51635"/>
    </source>
</evidence>
<keyword evidence="2" id="KW-0378">Hydrolase</keyword>
<evidence type="ECO:0000256" key="1">
    <source>
        <dbReference type="ARBA" id="ARBA00023098"/>
    </source>
</evidence>
<keyword evidence="6" id="KW-1185">Reference proteome</keyword>
<feature type="signal peptide" evidence="3">
    <location>
        <begin position="1"/>
        <end position="21"/>
    </location>
</feature>
<name>A0A7K6VXT7_STECA</name>
<feature type="chain" id="PRO_5029481327" evidence="3">
    <location>
        <begin position="22"/>
        <end position="225"/>
    </location>
</feature>
<evidence type="ECO:0000313" key="6">
    <source>
        <dbReference type="Proteomes" id="UP000516988"/>
    </source>
</evidence>
<protein>
    <submittedName>
        <fullName evidence="5">PLPL1 protein</fullName>
    </submittedName>
</protein>
<feature type="active site" description="Nucleophile" evidence="2">
    <location>
        <position position="41"/>
    </location>
</feature>
<evidence type="ECO:0000256" key="2">
    <source>
        <dbReference type="PROSITE-ProRule" id="PRU01161"/>
    </source>
</evidence>
<proteinExistence type="predicted"/>
<dbReference type="GO" id="GO:0005737">
    <property type="term" value="C:cytoplasm"/>
    <property type="evidence" value="ECO:0007669"/>
    <property type="project" value="TreeGrafter"/>
</dbReference>
<keyword evidence="3" id="KW-0732">Signal</keyword>
<dbReference type="PANTHER" id="PTHR12406">
    <property type="entry name" value="CALCIUM-INDEPENDENT PHOSPHOLIPASE A2 IPLA2 -RELATED"/>
    <property type="match status" value="1"/>
</dbReference>
<gene>
    <name evidence="5" type="primary">Pnpla1</name>
    <name evidence="5" type="ORF">STECAR_R02884</name>
</gene>
<feature type="non-terminal residue" evidence="5">
    <location>
        <position position="225"/>
    </location>
</feature>
<dbReference type="EMBL" id="VZSC01000099">
    <property type="protein sequence ID" value="NWX38895.1"/>
    <property type="molecule type" value="Genomic_DNA"/>
</dbReference>
<feature type="domain" description="PNPLA" evidence="4">
    <location>
        <begin position="4"/>
        <end position="178"/>
    </location>
</feature>
<feature type="non-terminal residue" evidence="5">
    <location>
        <position position="1"/>
    </location>
</feature>
<feature type="short sequence motif" description="GXSXG" evidence="2">
    <location>
        <begin position="39"/>
        <end position="43"/>
    </location>
</feature>
<keyword evidence="1 2" id="KW-0443">Lipid metabolism</keyword>
<dbReference type="Proteomes" id="UP000516988">
    <property type="component" value="Unassembled WGS sequence"/>
</dbReference>
<dbReference type="GO" id="GO:0055088">
    <property type="term" value="P:lipid homeostasis"/>
    <property type="evidence" value="ECO:0007669"/>
    <property type="project" value="TreeGrafter"/>
</dbReference>
<sequence>SFSILFRGCSCLIVYETGVLAALQELSPAMLNSASRIYGASSGSLVATFALCESDLGKAYALPFILCKLMRSLDHVRTFFWRYLLGGEVLEFLRDVLNKSLPLNAHQLVSGKLHVILTRVHDWKSVAVSEFASKEELIQAITCSCFLPVCFGFLPPKYRGVRYVDGELSMWQANFVSRTTLTVSAFAGEYDICPKDGPAAFFSFQISDCILQISKRNFYRFKFIF</sequence>